<keyword evidence="4" id="KW-1185">Reference proteome</keyword>
<accession>A0A8T0GVW2</accession>
<name>A0A8T0GVW2_CERPU</name>
<proteinExistence type="predicted"/>
<dbReference type="AlphaFoldDB" id="A0A8T0GVW2"/>
<dbReference type="SUPFAM" id="SSF52540">
    <property type="entry name" value="P-loop containing nucleoside triphosphate hydrolases"/>
    <property type="match status" value="1"/>
</dbReference>
<dbReference type="SUPFAM" id="SSF52058">
    <property type="entry name" value="L domain-like"/>
    <property type="match status" value="2"/>
</dbReference>
<dbReference type="InterPro" id="IPR025875">
    <property type="entry name" value="Leu-rich_rpt_4"/>
</dbReference>
<keyword evidence="2" id="KW-0677">Repeat</keyword>
<evidence type="ECO:0000313" key="3">
    <source>
        <dbReference type="EMBL" id="KAG0562697.1"/>
    </source>
</evidence>
<reference evidence="3" key="1">
    <citation type="submission" date="2020-06" db="EMBL/GenBank/DDBJ databases">
        <title>WGS assembly of Ceratodon purpureus strain R40.</title>
        <authorList>
            <person name="Carey S.B."/>
            <person name="Jenkins J."/>
            <person name="Shu S."/>
            <person name="Lovell J.T."/>
            <person name="Sreedasyam A."/>
            <person name="Maumus F."/>
            <person name="Tiley G.P."/>
            <person name="Fernandez-Pozo N."/>
            <person name="Barry K."/>
            <person name="Chen C."/>
            <person name="Wang M."/>
            <person name="Lipzen A."/>
            <person name="Daum C."/>
            <person name="Saski C.A."/>
            <person name="Payton A.C."/>
            <person name="Mcbreen J.C."/>
            <person name="Conrad R.E."/>
            <person name="Kollar L.M."/>
            <person name="Olsson S."/>
            <person name="Huttunen S."/>
            <person name="Landis J.B."/>
            <person name="Wickett N.J."/>
            <person name="Johnson M.G."/>
            <person name="Rensing S.A."/>
            <person name="Grimwood J."/>
            <person name="Schmutz J."/>
            <person name="Mcdaniel S.F."/>
        </authorList>
    </citation>
    <scope>NUCLEOTIDE SEQUENCE</scope>
    <source>
        <strain evidence="3">R40</strain>
    </source>
</reference>
<evidence type="ECO:0008006" key="5">
    <source>
        <dbReference type="Google" id="ProtNLM"/>
    </source>
</evidence>
<evidence type="ECO:0000313" key="4">
    <source>
        <dbReference type="Proteomes" id="UP000822688"/>
    </source>
</evidence>
<dbReference type="PANTHER" id="PTHR36766">
    <property type="entry name" value="PLANT BROAD-SPECTRUM MILDEW RESISTANCE PROTEIN RPW8"/>
    <property type="match status" value="1"/>
</dbReference>
<dbReference type="Gene3D" id="3.80.10.10">
    <property type="entry name" value="Ribonuclease Inhibitor"/>
    <property type="match status" value="3"/>
</dbReference>
<protein>
    <recommendedName>
        <fullName evidence="5">NB-ARC domain-containing protein</fullName>
    </recommendedName>
</protein>
<comment type="caution">
    <text evidence="3">The sequence shown here is derived from an EMBL/GenBank/DDBJ whole genome shotgun (WGS) entry which is preliminary data.</text>
</comment>
<dbReference type="Pfam" id="PF12799">
    <property type="entry name" value="LRR_4"/>
    <property type="match status" value="1"/>
</dbReference>
<organism evidence="3 4">
    <name type="scientific">Ceratodon purpureus</name>
    <name type="common">Fire moss</name>
    <name type="synonym">Dicranum purpureum</name>
    <dbReference type="NCBI Taxonomy" id="3225"/>
    <lineage>
        <taxon>Eukaryota</taxon>
        <taxon>Viridiplantae</taxon>
        <taxon>Streptophyta</taxon>
        <taxon>Embryophyta</taxon>
        <taxon>Bryophyta</taxon>
        <taxon>Bryophytina</taxon>
        <taxon>Bryopsida</taxon>
        <taxon>Dicranidae</taxon>
        <taxon>Pseudoditrichales</taxon>
        <taxon>Ditrichaceae</taxon>
        <taxon>Ceratodon</taxon>
    </lineage>
</organism>
<sequence length="976" mass="111045">MPCRIRKGQQRGLLREVLKSLTNISRERLNEFNEDQLQNALREGIIKVDPVFLALDNMSDQDGSIVEVQSYLSGRLPSGSIVVVTARSQDSLLCVRPYIDENKCMQMPELMQEEAKSLLANSSNAKLTNEHVDEKLILRCVERCYFLKDDGSGSCHYHPLALDVLGRQLSRLIDLNEWVILLDQIDEDIFNQSRENNHPIFSILRKSFDALSLGDQLLFMDVALYLPDEDSVFLEEIARWSLDEDSVFFNDRALYLPNEDSFFFEDRNSISVFDWLGMVHKLERVDDVMRALERLRAKSLLERVGDGDDKRIGMHDLWRAFCVAETKGGDIGRRQWMYEARNCSSELVEASPSGSCWENVKRMAFLVDDPRSLDEADFGHFANVTVLKIRIYWDVSKKVVINLSRLIHLKSLEVCGFESFDNLVIQGLPRSLLFFVYNCNSRSKSPPTEQFVKQIACLADLQFLCLIYYPGRRLPDMRSMVSLRVAKFYCCENAVTLAGLSSKLTNLRVLHLRWCKQLRSCPGVGDLVALEELSCENCERLERLPNLRKLRNLRKLDINGCRLITELPGLGDLVALEELHASVLEGRQVGERLKLPDLSKLKDLLVLDLGGRHLQAVPGLDSLIFLQKLAADFREVLYMPNLWQLTKLQELSIRGWSLAELRATDDLASLHTLNVKDCRGVDDLPDFQGPTSLRKLTLRNCEFKDATNLSELSTLEELVIHGCRQLEVLPDLQGLTRLESLVIRNCDMLRGWDLALGRGEESSCKRQDCITQLDRREVQRLAGLRSLRLWSCSNLADVTGIGAFRQLKSLDVGNLPVRELPDLSNFPHLNRLKLYDCGFLTRLTSSKPVPGLVRLQIMNCNGVEAVPDLGIMFPTLEYLWLQGCSGLVSLTSSGPLIRMDLLRVSGCRGVSLGDFDRLRASCSPECEVWFDPFVEEVYTDPVINSERRGRMRVTQLLSVVFLVRMSVVFLQLCSQH</sequence>
<dbReference type="Proteomes" id="UP000822688">
    <property type="component" value="Chromosome 9"/>
</dbReference>
<evidence type="ECO:0000256" key="1">
    <source>
        <dbReference type="ARBA" id="ARBA00022614"/>
    </source>
</evidence>
<dbReference type="PANTHER" id="PTHR36766:SF30">
    <property type="entry name" value="TIR-NBS TYPE DISEASE RESISTANCE PROTEIN-RELATED"/>
    <property type="match status" value="1"/>
</dbReference>
<gene>
    <name evidence="3" type="ORF">KC19_9G165600</name>
</gene>
<dbReference type="EMBL" id="CM026430">
    <property type="protein sequence ID" value="KAG0562697.1"/>
    <property type="molecule type" value="Genomic_DNA"/>
</dbReference>
<evidence type="ECO:0000256" key="2">
    <source>
        <dbReference type="ARBA" id="ARBA00022737"/>
    </source>
</evidence>
<dbReference type="InterPro" id="IPR032675">
    <property type="entry name" value="LRR_dom_sf"/>
</dbReference>
<keyword evidence="1" id="KW-0433">Leucine-rich repeat</keyword>
<dbReference type="InterPro" id="IPR027417">
    <property type="entry name" value="P-loop_NTPase"/>
</dbReference>